<sequence length="985" mass="109153">MSPSKSPPNAAPPSANPPLPGVDAPLRQQLLDAAKQFGGGEDALSKIWAGILDDVDRLMHERLEIFPVCHHSPASAVHLVQRLRRQPPRVIFMEMCEDFRPLCEKLRDCRLPVAFQAFAGASQAFPASWTPLAVVAPLTEFSAEYQAIVYAMERPTTELVFVDRSVDLLFQWMPQKEDELEKHLGKETGEGEAPDPGEGEAEGPSSHGTAVGIQIGEIEPTFEQFREFLLQNAQVRYFSEWWEQYVEQAIIGRDYVTYRQVMALVGSLLRKLGRKDDDLESDRKRERFMWTRMKEYLREHAIAPEDALYICGAAHIASDVPEFGTRTDATWEIPARSPTAWLYGTIPSSYSAIEAQFHHPAGTVTLADANWQKAQRGLEIEPFILTKSDGKNAKQAQKALAIPASPHVPAVASQRSGLLSYLTSPPEVGLEDEEQLLAWCVGIVGSARKHGYMSSTADSIAIYHTAKLLGQLRNRPHPSAYDFRDAAITCLEKDRTPKKRNIERLCEILLGGDRFGQVGYTSLPPLAQDVYDRLAPLNLNLQATALQRALLDFRAHPELLACSDLLWKLRYLLAERTVRVIMGERTLGHTPVQESWDIAIGKNQTPLIMLGYEGVTIEQVLEKRIKAKAFASEATAADALAMVEDTILYLKSIRLSEEIGEHAIRLLLEETGAQTAPEIFERVRKLVGYYRSTASGLPSWLKRFITTGYSHYSTLLPTAFSDRGTTPEQIAGMLSFLFTLESLALSLGCQRSQLLIAVQQAGPVTSDPPKLGLLWSAEWVLGLRTIDQIRIYFLDLLENPLAIGSYPGYVQGFLLALKFTSLVGRLVVELLSRAFERLPDRILLPWLPGLIMTLKPHMDTLMPVLLKEASACFPAKLKQLLNWQAPWDRAAPPKPAVSDSRPTFERTPEDAAIFGLLHAHPQSTNALAGLLGATVQWNLGGESAGESASTTVALTPEDQLVVTLLREMGTTANSLKMILPGSSTH</sequence>
<evidence type="ECO:0000313" key="2">
    <source>
        <dbReference type="EMBL" id="VIP03360.1"/>
    </source>
</evidence>
<dbReference type="EMBL" id="LR593887">
    <property type="protein sequence ID" value="VTS04092.1"/>
    <property type="molecule type" value="Genomic_DNA"/>
</dbReference>
<feature type="region of interest" description="Disordered" evidence="1">
    <location>
        <begin position="186"/>
        <end position="209"/>
    </location>
</feature>
<feature type="compositionally biased region" description="Pro residues" evidence="1">
    <location>
        <begin position="1"/>
        <end position="20"/>
    </location>
</feature>
<feature type="compositionally biased region" description="Acidic residues" evidence="1">
    <location>
        <begin position="190"/>
        <end position="201"/>
    </location>
</feature>
<dbReference type="InterPro" id="IPR043737">
    <property type="entry name" value="DUF5682"/>
</dbReference>
<dbReference type="RefSeq" id="WP_197740714.1">
    <property type="nucleotide sequence ID" value="NZ_LR593887.1"/>
</dbReference>
<accession>A0A6C2YP12</accession>
<organism evidence="2">
    <name type="scientific">Tuwongella immobilis</name>
    <dbReference type="NCBI Taxonomy" id="692036"/>
    <lineage>
        <taxon>Bacteria</taxon>
        <taxon>Pseudomonadati</taxon>
        <taxon>Planctomycetota</taxon>
        <taxon>Planctomycetia</taxon>
        <taxon>Gemmatales</taxon>
        <taxon>Gemmataceae</taxon>
        <taxon>Tuwongella</taxon>
    </lineage>
</organism>
<reference evidence="2" key="1">
    <citation type="submission" date="2019-04" db="EMBL/GenBank/DDBJ databases">
        <authorList>
            <consortium name="Science for Life Laboratories"/>
        </authorList>
    </citation>
    <scope>NUCLEOTIDE SEQUENCE</scope>
    <source>
        <strain evidence="2">MBLW1</strain>
    </source>
</reference>
<dbReference type="KEGG" id="tim:GMBLW1_06000"/>
<name>A0A6C2YP12_9BACT</name>
<proteinExistence type="predicted"/>
<dbReference type="Proteomes" id="UP000464378">
    <property type="component" value="Chromosome"/>
</dbReference>
<feature type="region of interest" description="Disordered" evidence="1">
    <location>
        <begin position="1"/>
        <end position="24"/>
    </location>
</feature>
<gene>
    <name evidence="2" type="ORF">GMBLW1_06000</name>
</gene>
<dbReference type="Pfam" id="PF18934">
    <property type="entry name" value="DUF5682"/>
    <property type="match status" value="1"/>
</dbReference>
<evidence type="ECO:0000256" key="1">
    <source>
        <dbReference type="SAM" id="MobiDB-lite"/>
    </source>
</evidence>
<dbReference type="EMBL" id="LR586016">
    <property type="protein sequence ID" value="VIP03360.1"/>
    <property type="molecule type" value="Genomic_DNA"/>
</dbReference>
<dbReference type="AlphaFoldDB" id="A0A6C2YP12"/>
<protein>
    <submittedName>
        <fullName evidence="2">Uncharacterized protein</fullName>
    </submittedName>
</protein>
<dbReference type="InParanoid" id="A0A6C2YP12"/>
<evidence type="ECO:0000313" key="3">
    <source>
        <dbReference type="Proteomes" id="UP000464378"/>
    </source>
</evidence>
<keyword evidence="3" id="KW-1185">Reference proteome</keyword>